<dbReference type="Gene3D" id="6.10.250.2390">
    <property type="match status" value="1"/>
</dbReference>
<feature type="compositionally biased region" description="Basic residues" evidence="19">
    <location>
        <begin position="1383"/>
        <end position="1393"/>
    </location>
</feature>
<evidence type="ECO:0000256" key="19">
    <source>
        <dbReference type="SAM" id="MobiDB-lite"/>
    </source>
</evidence>
<feature type="region of interest" description="Disordered" evidence="19">
    <location>
        <begin position="787"/>
        <end position="810"/>
    </location>
</feature>
<feature type="compositionally biased region" description="Low complexity" evidence="19">
    <location>
        <begin position="517"/>
        <end position="558"/>
    </location>
</feature>
<dbReference type="InterPro" id="IPR042023">
    <property type="entry name" value="KMT2A_PHD1"/>
</dbReference>
<feature type="region of interest" description="Disordered" evidence="19">
    <location>
        <begin position="2387"/>
        <end position="2683"/>
    </location>
</feature>
<dbReference type="PROSITE" id="PS51805">
    <property type="entry name" value="EPHD"/>
    <property type="match status" value="1"/>
</dbReference>
<dbReference type="InterPro" id="IPR047219">
    <property type="entry name" value="KMT2A_2B_SET"/>
</dbReference>
<evidence type="ECO:0000256" key="4">
    <source>
        <dbReference type="ARBA" id="ARBA00022691"/>
    </source>
</evidence>
<dbReference type="SMART" id="SM00297">
    <property type="entry name" value="BROMO"/>
    <property type="match status" value="1"/>
</dbReference>
<keyword evidence="4 16" id="KW-0949">S-adenosyl-L-methionine</keyword>
<evidence type="ECO:0000256" key="13">
    <source>
        <dbReference type="ARBA" id="ARBA00023163"/>
    </source>
</evidence>
<dbReference type="PANTHER" id="PTHR45838:SF2">
    <property type="entry name" value="HISTONE-LYSINE N-METHYLTRANSFERASE 2A"/>
    <property type="match status" value="1"/>
</dbReference>
<dbReference type="Gene3D" id="3.30.160.360">
    <property type="match status" value="2"/>
</dbReference>
<evidence type="ECO:0000256" key="15">
    <source>
        <dbReference type="ARBA" id="ARBA00049353"/>
    </source>
</evidence>
<dbReference type="Pfam" id="PF00856">
    <property type="entry name" value="SET"/>
    <property type="match status" value="1"/>
</dbReference>
<feature type="compositionally biased region" description="Polar residues" evidence="19">
    <location>
        <begin position="2715"/>
        <end position="2728"/>
    </location>
</feature>
<dbReference type="CDD" id="cd19170">
    <property type="entry name" value="SET_KMT2A_2B"/>
    <property type="match status" value="1"/>
</dbReference>
<evidence type="ECO:0000259" key="20">
    <source>
        <dbReference type="PROSITE" id="PS50014"/>
    </source>
</evidence>
<evidence type="ECO:0000259" key="25">
    <source>
        <dbReference type="PROSITE" id="PS51805"/>
    </source>
</evidence>
<feature type="compositionally biased region" description="Low complexity" evidence="19">
    <location>
        <begin position="978"/>
        <end position="1007"/>
    </location>
</feature>
<keyword evidence="13 16" id="KW-0804">Transcription</keyword>
<feature type="region of interest" description="Disordered" evidence="19">
    <location>
        <begin position="1865"/>
        <end position="1906"/>
    </location>
</feature>
<feature type="compositionally biased region" description="Polar residues" evidence="19">
    <location>
        <begin position="2457"/>
        <end position="2468"/>
    </location>
</feature>
<feature type="region of interest" description="Disordered" evidence="19">
    <location>
        <begin position="942"/>
        <end position="1188"/>
    </location>
</feature>
<dbReference type="InterPro" id="IPR036427">
    <property type="entry name" value="Bromodomain-like_sf"/>
</dbReference>
<feature type="domain" description="Post-SET" evidence="23">
    <location>
        <begin position="4224"/>
        <end position="4240"/>
    </location>
</feature>
<keyword evidence="11 17" id="KW-0103">Bromodomain</keyword>
<dbReference type="PROSITE" id="PS51543">
    <property type="entry name" value="FYRC"/>
    <property type="match status" value="1"/>
</dbReference>
<feature type="region of interest" description="Disordered" evidence="19">
    <location>
        <begin position="95"/>
        <end position="209"/>
    </location>
</feature>
<dbReference type="InterPro" id="IPR003889">
    <property type="entry name" value="FYrich_C"/>
</dbReference>
<feature type="region of interest" description="Disordered" evidence="19">
    <location>
        <begin position="1275"/>
        <end position="1336"/>
    </location>
</feature>
<feature type="compositionally biased region" description="Basic and acidic residues" evidence="19">
    <location>
        <begin position="2836"/>
        <end position="2856"/>
    </location>
</feature>
<dbReference type="PROSITE" id="PS50280">
    <property type="entry name" value="SET"/>
    <property type="match status" value="1"/>
</dbReference>
<feature type="compositionally biased region" description="Basic and acidic residues" evidence="19">
    <location>
        <begin position="2642"/>
        <end position="2653"/>
    </location>
</feature>
<feature type="region of interest" description="Disordered" evidence="19">
    <location>
        <begin position="2893"/>
        <end position="2954"/>
    </location>
</feature>
<feature type="compositionally biased region" description="Basic and acidic residues" evidence="19">
    <location>
        <begin position="1275"/>
        <end position="1286"/>
    </location>
</feature>
<dbReference type="SUPFAM" id="SSF47370">
    <property type="entry name" value="Bromodomain"/>
    <property type="match status" value="1"/>
</dbReference>
<evidence type="ECO:0000256" key="1">
    <source>
        <dbReference type="ARBA" id="ARBA00004123"/>
    </source>
</evidence>
<feature type="compositionally biased region" description="Polar residues" evidence="19">
    <location>
        <begin position="496"/>
        <end position="516"/>
    </location>
</feature>
<dbReference type="InterPro" id="IPR041958">
    <property type="entry name" value="KMT2A_ePHD"/>
</dbReference>
<keyword evidence="2 16" id="KW-0489">Methyltransferase</keyword>
<evidence type="ECO:0000256" key="16">
    <source>
        <dbReference type="PIRNR" id="PIRNR010354"/>
    </source>
</evidence>
<dbReference type="CDD" id="cd05493">
    <property type="entry name" value="Bromo_ALL-1"/>
    <property type="match status" value="1"/>
</dbReference>
<dbReference type="InterPro" id="IPR034732">
    <property type="entry name" value="EPHD"/>
</dbReference>
<feature type="region of interest" description="Disordered" evidence="19">
    <location>
        <begin position="455"/>
        <end position="683"/>
    </location>
</feature>
<dbReference type="PROSITE" id="PS50016">
    <property type="entry name" value="ZF_PHD_2"/>
    <property type="match status" value="3"/>
</dbReference>
<dbReference type="InterPro" id="IPR019787">
    <property type="entry name" value="Znf_PHD-finger"/>
</dbReference>
<feature type="compositionally biased region" description="Low complexity" evidence="19">
    <location>
        <begin position="2429"/>
        <end position="2438"/>
    </location>
</feature>
<dbReference type="InterPro" id="IPR011011">
    <property type="entry name" value="Znf_FYVE_PHD"/>
</dbReference>
<feature type="compositionally biased region" description="Pro residues" evidence="19">
    <location>
        <begin position="2036"/>
        <end position="2054"/>
    </location>
</feature>
<feature type="compositionally biased region" description="Basic and acidic residues" evidence="19">
    <location>
        <begin position="3050"/>
        <end position="3066"/>
    </location>
</feature>
<feature type="region of interest" description="Disordered" evidence="19">
    <location>
        <begin position="3247"/>
        <end position="3271"/>
    </location>
</feature>
<feature type="compositionally biased region" description="Polar residues" evidence="19">
    <location>
        <begin position="913"/>
        <end position="924"/>
    </location>
</feature>
<accession>A0ABR0Y9D0</accession>
<feature type="compositionally biased region" description="Basic and acidic residues" evidence="19">
    <location>
        <begin position="2809"/>
        <end position="2826"/>
    </location>
</feature>
<dbReference type="SUPFAM" id="SSF57903">
    <property type="entry name" value="FYVE/PHD zinc finger"/>
    <property type="match status" value="2"/>
</dbReference>
<dbReference type="InterPro" id="IPR001487">
    <property type="entry name" value="Bromodomain"/>
</dbReference>
<feature type="region of interest" description="Disordered" evidence="19">
    <location>
        <begin position="1206"/>
        <end position="1239"/>
    </location>
</feature>
<dbReference type="PIRSF" id="PIRSF010354">
    <property type="entry name" value="Methyltransferase_trithorax"/>
    <property type="match status" value="1"/>
</dbReference>
<dbReference type="CDD" id="cd15693">
    <property type="entry name" value="ePHD_KMT2A"/>
    <property type="match status" value="1"/>
</dbReference>
<feature type="compositionally biased region" description="Polar residues" evidence="19">
    <location>
        <begin position="1496"/>
        <end position="1507"/>
    </location>
</feature>
<dbReference type="CDD" id="cd15588">
    <property type="entry name" value="PHD1_KMT2A"/>
    <property type="match status" value="1"/>
</dbReference>
<keyword evidence="27" id="KW-1185">Reference proteome</keyword>
<feature type="region of interest" description="Disordered" evidence="19">
    <location>
        <begin position="320"/>
        <end position="342"/>
    </location>
</feature>
<feature type="compositionally biased region" description="Basic and acidic residues" evidence="19">
    <location>
        <begin position="1394"/>
        <end position="1403"/>
    </location>
</feature>
<sequence length="4240" mass="455564">MAHSCRWRFPARPGGSTSANSGRRAARIRVTASLRTGTGAQANPNGLWPGFDAALQVSATIGNNLRKFRDVFGEASSSSSGEEDAFVGFSSQHENRRIYSSTRPFGVKPRQERKPRGRPPRALTAHRTTSALDSPTSPASPPEAPEKQKRAPGRPPASGERKRGRPPGTGGPRGSQYHHTQPGPQDQRETTQEQQGNERDKKAAVKRTPLGCVQQQYGVGRIPKIARIPKIKRLSAVKLAPLKSRLKAIGRKGAPVPAVPRRRRGRPPSAERLKAEAAAASQPAALYETEPRKQKIHQVRRERDPQLRAAELEDLQPHSLATSPTRTGLGKEVGVRQSPRKVKQVRIVPAPKRTDTTIAKQLLQRAKKGAQKGAQKKKMMEKEAGGGSVVGSGLEGGIRRRKRTQLKFVMPVVSTISSRIIKTPKRFIEDEASFVSPPPHLKVARLEAAAVASSSLASPPSAPPVAAAPSVSVCAASASTPQPQPPPPPPAPAPAHSTNLAGLNSGCNNGTSNGRFSSSAASCGSSEKSSAVSQHSSQLSSGESSRSSSPSLDTSTDSQASEGTQGLSEEPDQSPSSQGEREAELLHASRPPSPPSEPEQVAVVERGRRGRRFQGAGRGRAGVNSGGAKKIIAGATLLSSHPASSTASSSSSPPPLLTPPPQSSQPASSTEHHSPHPHWILPPGLSPFLPASAVVSPLQEQRKSILREPTFRWTSLKHSRAEAQCFSSAKYAKEGLIRKPIFDNFRPPPLTPEDVGLVPPNAGGAVAGFSTPSGGGTAAAANRLFSPLHHQPHHPSSHFETQPHKRSPLLRAPRFTPSEAHSRIFESVTLPSPQSSTTGGQASSSSPLQSSALSSSSSSASRTQRRRRRRSFIPLRLQPRSPSHSMRTRSSRSEEQGGNVTPELSPLAPHLSTGATGSTTHSNSLPGVAASPLAASALTPATFSFSPGSMGLTSEGPADSYQAGSSRRQAGGLGKGAAAGESFSSGVGVGGSSSTSPLFPLFTSSPPQSTERGGTGKSSKERRSSGSRELSAKEKDSPRETERVRDREKENKLGSRKERERKGRGSIGGDSQGALFSLEGKESEEMGASPSPVSKKTSGRKKSVSVEPPTEAPSSLESPEGGVPKSRLSKKGKSSEKGQDSETGEKEKEKSHQQTFSVARQSPQPPAPSHKQPPAPSLGSMLAQVEKQQVADRRVANLLKKAKAQLYKIEKSKSLKTSDQPKTQGQESDSSEASVRGPRIKHVCRRAAVALGRNRAVFPDDMPTLSALPWEEREKILSSMGNDDKSSVAGSEEAETPAPPVKPIKPVTRHKTPQEPPVKKGRRSRRCGQCPGCQVPDDCGVCTNCLDKPKFGGRNIKKQCCKVRKCQNLQWMPSKAYLQKQAKAAKKEKKKTTKVQEKKETAHSAKSHSSETSQKLATPSGGSAREEPARKKSETPPSKPSAEKQQHSPQWDRPPPPSTALPQDPKQPTAPPTAASRKERKQPLLHTPSPAHPNGAPQQQTRTQSPGPSKKEGAIRTPPSEPKKKLQQASASTPATETGSEPKQQQQQQQKKQAPRSTVPPKQKPKEKEKLLPSRAESSTLNLLSTPSNGGNTRQKLPSDGVHRIRVDFKEDCNVENVWEMGGLSILTSVPITPRVVCLLCASSGHVEFVYCQVCCEPFHLFCLEESERPLEEQWENWCCRRCKFCHVCGRQHQATKQLLECNKCRNSYHPECLGPNYPTRPTKKKKICTKCVHCKSCGATTPGKSWDAQWSHDFSLCHDCAKLFAKGNFCPLCDKCYDDDDYESKMMQCGKCDRWVHSKCENLTDEMYEILSNLPENIAYTCINCTDQHPAEWRTALGKELQGSVRLVLTALLNSRTTTHLLRYRQAVKPPELNPETEESIPSRSSPEGPDPPVLTEVSPQHEAPLDLEGVKRKMEQGGYTSVLEFSDDIVKIIQAAMNTDGGQPENKKANSMVKSFFIRQMERVFPWFNVKESRFWEPNKVSTNSGLLPNAVLPPSLDHNYAQWQEREDSNRAEQPPLMKKIIPAPRAKGPGDPDSPTPPPPPPAPAPPPPHGSDHSREDSPELIPPPDVGDNRQCVLCLKYGDDSTNDGGRLLYAGQNEWTHVNCALWSAEVFEDDDGSLKNVHMAVIRGKQLRCEHCQRPGATVGCCLTSCTSNYHFMCARLKHCVFLEDKKVYCQRHRDLVKGEVVSDSGFEVTRRIFVDFEGISLRRKFLAGLEPENIHMMIGSMTIDCLGILTDLSDCERKLFPVGYQCSRVYWSTQDARKRCIYTCKIVVCRPPQVESDINSTLEHEDNKTIAHSMAAITDMLSSPVSVEPPAVLSKESLPPPRLQSATRNRHPSYSPTSRSPGSGSRPLPSAGSPSPMTHEIVTVGDTLLSSGLRRIGSRRHSTSSLSPQPPKQRVTSPSRGGRPTGPTPSPTRKESGEPETGTGSSSSVRIRECQPGPLSPGGGVRKNQNNPRQQRLGSSEERVNKEQGEPTTKGAAVVSVAAVRLSQTSPPLGTAVLSSQGRGTNSSSSKSEKGKTASARDPALSPGHGLASRLPSATLPKDGSGERAKNMNSTSTAVPALKEALAAGSRQPPHHKGGKKSWEQLAGGPAEKPLRDTTQPEDTAKRGSQPATSTATGHGTHTAKEKRSKMKAREAAKDKEKLPPNSNTQASASTANSVCGNGKTSGSGTNSDAVRIDAVVFENQVADKHLESGDRLPSMEKKVTTPSPTNEGSQSKTSTDKAFKGSQPQNETPGKEAQPAQRKRTVKVTLTPLKMDPDVTKTISTSSSFPPAAPQKTPACTLPFSSPSVSPQSSESEVLGHQDEGASEIHDHQGGMEDVAYGKEGSGDAVEHSLQDGSGGDKHQEEDSDGSVKRRYPRRSARARSNMFFGLTPFYGVRSYGEEDIPFYSSGDSSSGKKRGGGGGSKRSAEGQVDGADDMTTSSSEETGDEEEGAGRGSDEGDYYYNFTRTVINPGAGMTPSGVIEQCLGRVAPLRSFLKEESEEEEMIGERELGLARIGQLDGVDDGSESDGSVSATTTTTASASKSAQSGGKRKGKERRSEKLDLEEETGKEQTDSGGSSSENNKSQKDSSKMENCLPLGSVKAQGQDSLEAQLSLNAELLKSDSDNTNSDDCGNILPSDIMDFVLNTPSMQALGQRPESSSSELMSLEEGFGLGGNRGKEMGLFEDFSQQLTNSEPVESGVSASIPGEEQFELPLELPSDLSVLTTRSPAVASQNHSSLIPEQAERSILVLPSEDSVEKGTDKQHAPNKGQLGGQDETQVTEGHMTPEQFIQGMETDHMTNPVCGQGVEQGSQDLARTSVTPGLQVPASPTVSLQGPKYIPSTAESPGPTQVASTAVQTTATHLKQPTEKLIVVNQHMQPLYVLQTLPNGVTSVSTAAGVMDTSSSVLGSMAGGLALAAGLNPGIPTSQSIFSPTGKGLPMTHHSQLHAFSGTGQAGFQSGIPSSTSGLLIGVQPSQDPQILVSEAGHRTELAPNSTPPSSSTSSSLTSSPSGHGKKRQISRLQPRKPKKLARSGSQPTLAPSEAVPNMTLINFSPSQLSTGIPNQPTTTSATPHRTVPNIIKRPKSGGMYFEQAPLLQQGICTLGAPAGMIGPDASSHLVPCTVSGLNTNQSVLNVMSIGQSSVSLASPGRLCPADLTGSISNLLLKASQQSLGLSDQQMALQSGAGIFSQLGSPMPTSNTGSICVLPSTQPIGMPVFQPADQEGPYQLHHHQITQLLASNPSPLDPVNTKTSTHGALGSVAQDSARTRPAFTSAQCSNVGPAPVRSDQQPAAQVTTAPPSTTAISGKGKTKSKRTQHLPDKGSGKKHKVCHSESAGEKQPSADAGSGSTTPARSGPQGPASQEEMEIDQKNERERGTGPVPSVTEGPAALTTNSTDRREEKSKVKDLQTPEMEGTGGFSSPLLALLEQERRRKESLSDRKSRKGLMFEICSDDGFQICSESIEDAWRSLTDKVQEARSNARLKQLSFEGVNGLRMLGVIHDAVVFLIEQLYGAKHCRNYKFRFHKPEEADEPPLNPHGSARAEVHHRRSVFDMFNFLASKHRQPPEYNPNDEEEEEVQLKSARRATSMDLPMPMRFRHLKKTSKEAVGVYRSAIHGRGLFCKRNIDAGEMVIEYSGNVIRSVLTDKREKYYDGKGIGCYMFRIDDYEVVDATMHGNAARFINHACEPNCYSRVINIDGQKHIVIFATRKIYRGEELTYDYKFPIEDASSKLHCNCGAKKCRKFIN</sequence>
<feature type="compositionally biased region" description="Low complexity" evidence="19">
    <location>
        <begin position="832"/>
        <end position="862"/>
    </location>
</feature>
<reference evidence="26 27" key="1">
    <citation type="submission" date="2021-05" db="EMBL/GenBank/DDBJ databases">
        <authorList>
            <person name="Zahm M."/>
            <person name="Klopp C."/>
            <person name="Cabau C."/>
            <person name="Kuhl H."/>
            <person name="Suciu R."/>
            <person name="Ciorpac M."/>
            <person name="Holostenco D."/>
            <person name="Gessner J."/>
            <person name="Wuertz S."/>
            <person name="Hohne C."/>
            <person name="Stock M."/>
            <person name="Gislard M."/>
            <person name="Lluch J."/>
            <person name="Milhes M."/>
            <person name="Lampietro C."/>
            <person name="Lopez Roques C."/>
            <person name="Donnadieu C."/>
            <person name="Du K."/>
            <person name="Schartl M."/>
            <person name="Guiguen Y."/>
        </authorList>
    </citation>
    <scope>NUCLEOTIDE SEQUENCE [LARGE SCALE GENOMIC DNA]</scope>
    <source>
        <strain evidence="26">Hh-F2</strain>
        <tissue evidence="26">Blood</tissue>
    </source>
</reference>
<keyword evidence="9 16" id="KW-0156">Chromatin regulator</keyword>
<feature type="region of interest" description="Disordered" evidence="19">
    <location>
        <begin position="829"/>
        <end position="924"/>
    </location>
</feature>
<evidence type="ECO:0000313" key="27">
    <source>
        <dbReference type="Proteomes" id="UP001369086"/>
    </source>
</evidence>
<feature type="compositionally biased region" description="Polar residues" evidence="19">
    <location>
        <begin position="1527"/>
        <end position="1542"/>
    </location>
</feature>
<dbReference type="PROSITE" id="PS50014">
    <property type="entry name" value="BROMODOMAIN_2"/>
    <property type="match status" value="1"/>
</dbReference>
<feature type="region of interest" description="Disordered" evidence="19">
    <location>
        <begin position="2699"/>
        <end position="2874"/>
    </location>
</feature>
<comment type="similarity">
    <text evidence="16">Belongs to the class V-like SAM-binding methyltransferase superfamily. Histone-lysine methyltransferase family. TRX/MLL subfamily.</text>
</comment>
<evidence type="ECO:0000256" key="8">
    <source>
        <dbReference type="ARBA" id="ARBA00022833"/>
    </source>
</evidence>
<feature type="compositionally biased region" description="Polar residues" evidence="19">
    <location>
        <begin position="3067"/>
        <end position="3076"/>
    </location>
</feature>
<feature type="compositionally biased region" description="Polar residues" evidence="19">
    <location>
        <begin position="1215"/>
        <end position="1233"/>
    </location>
</feature>
<feature type="compositionally biased region" description="Low complexity" evidence="19">
    <location>
        <begin position="2622"/>
        <end position="2631"/>
    </location>
</feature>
<name>A0ABR0Y9D0_HUSHU</name>
<dbReference type="Proteomes" id="UP001369086">
    <property type="component" value="Unassembled WGS sequence"/>
</dbReference>
<dbReference type="SMART" id="SM00542">
    <property type="entry name" value="FYRC"/>
    <property type="match status" value="1"/>
</dbReference>
<evidence type="ECO:0000256" key="14">
    <source>
        <dbReference type="ARBA" id="ARBA00023242"/>
    </source>
</evidence>
<feature type="compositionally biased region" description="Low complexity" evidence="19">
    <location>
        <begin position="2656"/>
        <end position="2682"/>
    </location>
</feature>
<feature type="domain" description="CXXC-type" evidence="24">
    <location>
        <begin position="1319"/>
        <end position="1367"/>
    </location>
</feature>
<dbReference type="Gene3D" id="1.20.920.10">
    <property type="entry name" value="Bromodomain-like"/>
    <property type="match status" value="1"/>
</dbReference>
<feature type="region of interest" description="Disordered" evidence="19">
    <location>
        <begin position="3483"/>
        <end position="3572"/>
    </location>
</feature>
<dbReference type="InterPro" id="IPR044133">
    <property type="entry name" value="KMT2A_PHD3"/>
</dbReference>
<feature type="compositionally biased region" description="Low complexity" evidence="19">
    <location>
        <begin position="2342"/>
        <end position="2366"/>
    </location>
</feature>
<dbReference type="Pfam" id="PF00628">
    <property type="entry name" value="PHD"/>
    <property type="match status" value="1"/>
</dbReference>
<evidence type="ECO:0000256" key="3">
    <source>
        <dbReference type="ARBA" id="ARBA00022679"/>
    </source>
</evidence>
<feature type="region of interest" description="Disordered" evidence="19">
    <location>
        <begin position="2025"/>
        <end position="2072"/>
    </location>
</feature>
<feature type="compositionally biased region" description="Basic and acidic residues" evidence="19">
    <location>
        <begin position="1424"/>
        <end position="1434"/>
    </location>
</feature>
<dbReference type="InterPro" id="IPR046341">
    <property type="entry name" value="SET_dom_sf"/>
</dbReference>
<feature type="compositionally biased region" description="Low complexity" evidence="19">
    <location>
        <begin position="1578"/>
        <end position="1589"/>
    </location>
</feature>
<dbReference type="InterPro" id="IPR016569">
    <property type="entry name" value="MeTrfase_trithorax"/>
</dbReference>
<feature type="compositionally biased region" description="Basic and acidic residues" evidence="19">
    <location>
        <begin position="1133"/>
        <end position="1152"/>
    </location>
</feature>
<feature type="compositionally biased region" description="Basic and acidic residues" evidence="19">
    <location>
        <begin position="3890"/>
        <end position="3903"/>
    </location>
</feature>
<evidence type="ECO:0000259" key="22">
    <source>
        <dbReference type="PROSITE" id="PS50280"/>
    </source>
</evidence>
<feature type="region of interest" description="Disordered" evidence="19">
    <location>
        <begin position="3733"/>
        <end position="3914"/>
    </location>
</feature>
<dbReference type="Pfam" id="PF05965">
    <property type="entry name" value="FYRC"/>
    <property type="match status" value="1"/>
</dbReference>
<feature type="compositionally biased region" description="Pro residues" evidence="19">
    <location>
        <begin position="1163"/>
        <end position="1176"/>
    </location>
</feature>
<feature type="compositionally biased region" description="Low complexity" evidence="19">
    <location>
        <begin position="3491"/>
        <end position="3505"/>
    </location>
</feature>
<comment type="caution">
    <text evidence="26">The sequence shown here is derived from an EMBL/GenBank/DDBJ whole genome shotgun (WGS) entry which is preliminary data.</text>
</comment>
<dbReference type="SMART" id="SM00317">
    <property type="entry name" value="SET"/>
    <property type="match status" value="1"/>
</dbReference>
<evidence type="ECO:0000256" key="18">
    <source>
        <dbReference type="PROSITE-ProRule" id="PRU00509"/>
    </source>
</evidence>
<feature type="compositionally biased region" description="Basic and acidic residues" evidence="19">
    <location>
        <begin position="3249"/>
        <end position="3258"/>
    </location>
</feature>
<keyword evidence="5" id="KW-0479">Metal-binding</keyword>
<comment type="catalytic activity">
    <reaction evidence="15">
        <text>L-lysyl(4)-[histone H3] + S-adenosyl-L-methionine = N(6)-methyl-L-lysyl(4)-[histone H3] + S-adenosyl-L-homocysteine + H(+)</text>
        <dbReference type="Rhea" id="RHEA:60264"/>
        <dbReference type="Rhea" id="RHEA-COMP:15543"/>
        <dbReference type="Rhea" id="RHEA-COMP:15547"/>
        <dbReference type="ChEBI" id="CHEBI:15378"/>
        <dbReference type="ChEBI" id="CHEBI:29969"/>
        <dbReference type="ChEBI" id="CHEBI:57856"/>
        <dbReference type="ChEBI" id="CHEBI:59789"/>
        <dbReference type="ChEBI" id="CHEBI:61929"/>
        <dbReference type="EC" id="2.1.1.364"/>
    </reaction>
    <physiologicalReaction direction="left-to-right" evidence="15">
        <dbReference type="Rhea" id="RHEA:60265"/>
    </physiologicalReaction>
</comment>
<dbReference type="Pfam" id="PF02008">
    <property type="entry name" value="zf-CXXC"/>
    <property type="match status" value="1"/>
</dbReference>
<feature type="compositionally biased region" description="Low complexity" evidence="19">
    <location>
        <begin position="455"/>
        <end position="481"/>
    </location>
</feature>
<dbReference type="SUPFAM" id="SSF82199">
    <property type="entry name" value="SET domain"/>
    <property type="match status" value="1"/>
</dbReference>
<gene>
    <name evidence="26" type="ORF">HHUSO_G32668</name>
</gene>
<evidence type="ECO:0000256" key="17">
    <source>
        <dbReference type="PROSITE-ProRule" id="PRU00035"/>
    </source>
</evidence>
<dbReference type="PANTHER" id="PTHR45838">
    <property type="entry name" value="HISTONE-LYSINE-N-METHYLTRANSFERASE 2 KMT2 FAMILY MEMBER"/>
    <property type="match status" value="1"/>
</dbReference>
<evidence type="ECO:0000313" key="26">
    <source>
        <dbReference type="EMBL" id="KAK6469237.1"/>
    </source>
</evidence>
<dbReference type="InterPro" id="IPR001965">
    <property type="entry name" value="Znf_PHD"/>
</dbReference>
<evidence type="ECO:0000256" key="2">
    <source>
        <dbReference type="ARBA" id="ARBA00022603"/>
    </source>
</evidence>
<evidence type="ECO:0000256" key="9">
    <source>
        <dbReference type="ARBA" id="ARBA00022853"/>
    </source>
</evidence>
<feature type="compositionally biased region" description="Low complexity" evidence="19">
    <location>
        <begin position="2509"/>
        <end position="2520"/>
    </location>
</feature>
<keyword evidence="7 18" id="KW-0863">Zinc-finger</keyword>
<dbReference type="Pfam" id="PF05964">
    <property type="entry name" value="FYRN"/>
    <property type="match status" value="1"/>
</dbReference>
<feature type="compositionally biased region" description="Gly residues" evidence="19">
    <location>
        <begin position="385"/>
        <end position="394"/>
    </location>
</feature>
<evidence type="ECO:0000259" key="21">
    <source>
        <dbReference type="PROSITE" id="PS50016"/>
    </source>
</evidence>
<protein>
    <recommendedName>
        <fullName evidence="16">Histone-lysine N-methyltransferase</fullName>
        <ecNumber evidence="16">2.1.1.364</ecNumber>
    </recommendedName>
</protein>
<dbReference type="InterPro" id="IPR002857">
    <property type="entry name" value="Znf_CXXC"/>
</dbReference>
<feature type="region of interest" description="Disordered" evidence="19">
    <location>
        <begin position="1372"/>
        <end position="1599"/>
    </location>
</feature>
<feature type="compositionally biased region" description="Basic and acidic residues" evidence="19">
    <location>
        <begin position="186"/>
        <end position="203"/>
    </location>
</feature>
<feature type="region of interest" description="Disordered" evidence="19">
    <location>
        <begin position="3010"/>
        <end position="3102"/>
    </location>
</feature>
<dbReference type="Gene3D" id="2.170.270.10">
    <property type="entry name" value="SET domain"/>
    <property type="match status" value="1"/>
</dbReference>
<dbReference type="Pfam" id="PF13771">
    <property type="entry name" value="zf-HC5HC2H"/>
    <property type="match status" value="1"/>
</dbReference>
<feature type="domain" description="Bromo" evidence="20">
    <location>
        <begin position="1906"/>
        <end position="1949"/>
    </location>
</feature>
<dbReference type="PROSITE" id="PS51058">
    <property type="entry name" value="ZF_CXXC"/>
    <property type="match status" value="1"/>
</dbReference>
<feature type="compositionally biased region" description="Basic residues" evidence="19">
    <location>
        <begin position="368"/>
        <end position="377"/>
    </location>
</feature>
<feature type="domain" description="PHD-type" evidence="21">
    <location>
        <begin position="1768"/>
        <end position="1829"/>
    </location>
</feature>
<keyword evidence="8" id="KW-0862">Zinc</keyword>
<feature type="region of interest" description="Disordered" evidence="19">
    <location>
        <begin position="4056"/>
        <end position="4077"/>
    </location>
</feature>
<dbReference type="CDD" id="cd15592">
    <property type="entry name" value="PHD3_KMT2A"/>
    <property type="match status" value="1"/>
</dbReference>
<feature type="region of interest" description="Disordered" evidence="19">
    <location>
        <begin position="251"/>
        <end position="284"/>
    </location>
</feature>
<feature type="compositionally biased region" description="Polar residues" evidence="19">
    <location>
        <begin position="3781"/>
        <end position="3799"/>
    </location>
</feature>
<evidence type="ECO:0000256" key="11">
    <source>
        <dbReference type="ARBA" id="ARBA00023117"/>
    </source>
</evidence>
<dbReference type="PROSITE" id="PS51542">
    <property type="entry name" value="FYRN"/>
    <property type="match status" value="1"/>
</dbReference>
<comment type="catalytic activity">
    <reaction evidence="16">
        <text>N(6)-methyl-L-lysyl(4)-[histone H3] + S-adenosyl-L-methionine = N(6),N(6)-dimethyl-L-lysyl(4)-[histone H3] + S-adenosyl-L-homocysteine + H(+)</text>
        <dbReference type="Rhea" id="RHEA:60268"/>
        <dbReference type="Rhea" id="RHEA-COMP:15540"/>
        <dbReference type="Rhea" id="RHEA-COMP:15543"/>
        <dbReference type="ChEBI" id="CHEBI:15378"/>
        <dbReference type="ChEBI" id="CHEBI:57856"/>
        <dbReference type="ChEBI" id="CHEBI:59789"/>
        <dbReference type="ChEBI" id="CHEBI:61929"/>
        <dbReference type="ChEBI" id="CHEBI:61976"/>
    </reaction>
</comment>
<feature type="region of interest" description="Disordered" evidence="19">
    <location>
        <begin position="1"/>
        <end position="24"/>
    </location>
</feature>
<evidence type="ECO:0000259" key="23">
    <source>
        <dbReference type="PROSITE" id="PS50868"/>
    </source>
</evidence>
<dbReference type="EC" id="2.1.1.364" evidence="16"/>
<keyword evidence="6" id="KW-0677">Repeat</keyword>
<evidence type="ECO:0000259" key="24">
    <source>
        <dbReference type="PROSITE" id="PS51058"/>
    </source>
</evidence>
<evidence type="ECO:0000256" key="10">
    <source>
        <dbReference type="ARBA" id="ARBA00023015"/>
    </source>
</evidence>
<keyword evidence="10 16" id="KW-0805">Transcription regulation</keyword>
<feature type="compositionally biased region" description="Basic residues" evidence="19">
    <location>
        <begin position="3507"/>
        <end position="3525"/>
    </location>
</feature>
<feature type="compositionally biased region" description="Low complexity" evidence="19">
    <location>
        <begin position="2796"/>
        <end position="2808"/>
    </location>
</feature>
<feature type="region of interest" description="Disordered" evidence="19">
    <location>
        <begin position="368"/>
        <end position="394"/>
    </location>
</feature>
<feature type="compositionally biased region" description="Polar residues" evidence="19">
    <location>
        <begin position="559"/>
        <end position="578"/>
    </location>
</feature>
<feature type="compositionally biased region" description="Polar residues" evidence="19">
    <location>
        <begin position="3733"/>
        <end position="3749"/>
    </location>
</feature>
<keyword evidence="12" id="KW-0238">DNA-binding</keyword>
<feature type="compositionally biased region" description="Pro residues" evidence="19">
    <location>
        <begin position="482"/>
        <end position="493"/>
    </location>
</feature>
<feature type="domain" description="PHD-type" evidence="21">
    <location>
        <begin position="1635"/>
        <end position="1686"/>
    </location>
</feature>
<dbReference type="EMBL" id="JAHFZB010000040">
    <property type="protein sequence ID" value="KAK6469237.1"/>
    <property type="molecule type" value="Genomic_DNA"/>
</dbReference>
<comment type="subcellular location">
    <subcellularLocation>
        <location evidence="1 16">Nucleus</location>
    </subcellularLocation>
</comment>
<dbReference type="InterPro" id="IPR003616">
    <property type="entry name" value="Post-SET_dom"/>
</dbReference>
<feature type="compositionally biased region" description="Basic and acidic residues" evidence="19">
    <location>
        <begin position="2699"/>
        <end position="2714"/>
    </location>
</feature>
<feature type="compositionally biased region" description="Polar residues" evidence="19">
    <location>
        <begin position="1410"/>
        <end position="1421"/>
    </location>
</feature>
<feature type="compositionally biased region" description="Low complexity" evidence="19">
    <location>
        <begin position="1543"/>
        <end position="1552"/>
    </location>
</feature>
<evidence type="ECO:0000256" key="5">
    <source>
        <dbReference type="ARBA" id="ARBA00022723"/>
    </source>
</evidence>
<feature type="compositionally biased region" description="Basic and acidic residues" evidence="19">
    <location>
        <begin position="1018"/>
        <end position="1063"/>
    </location>
</feature>
<feature type="domain" description="PHD-type" evidence="25">
    <location>
        <begin position="2075"/>
        <end position="2183"/>
    </location>
</feature>
<feature type="compositionally biased region" description="Basic and acidic residues" evidence="19">
    <location>
        <begin position="2469"/>
        <end position="2479"/>
    </location>
</feature>
<dbReference type="SMART" id="SM00541">
    <property type="entry name" value="FYRN"/>
    <property type="match status" value="1"/>
</dbReference>
<feature type="compositionally biased region" description="Basic and acidic residues" evidence="19">
    <location>
        <begin position="3862"/>
        <end position="3871"/>
    </location>
</feature>
<feature type="domain" description="SET" evidence="22">
    <location>
        <begin position="4100"/>
        <end position="4216"/>
    </location>
</feature>
<dbReference type="InterPro" id="IPR013083">
    <property type="entry name" value="Znf_RING/FYVE/PHD"/>
</dbReference>
<evidence type="ECO:0000256" key="7">
    <source>
        <dbReference type="ARBA" id="ARBA00022771"/>
    </source>
</evidence>
<feature type="domain" description="PHD-type" evidence="21">
    <location>
        <begin position="1683"/>
        <end position="1735"/>
    </location>
</feature>
<dbReference type="Gene3D" id="3.30.40.10">
    <property type="entry name" value="Zinc/RING finger domain, C3HC4 (zinc finger)"/>
    <property type="match status" value="3"/>
</dbReference>
<feature type="compositionally biased region" description="Low complexity" evidence="19">
    <location>
        <begin position="3021"/>
        <end position="3042"/>
    </location>
</feature>
<keyword evidence="14 16" id="KW-0539">Nucleus</keyword>
<feature type="compositionally biased region" description="Polar residues" evidence="19">
    <location>
        <begin position="3543"/>
        <end position="3567"/>
    </location>
</feature>
<evidence type="ECO:0000256" key="6">
    <source>
        <dbReference type="ARBA" id="ARBA00022737"/>
    </source>
</evidence>
<feature type="region of interest" description="Disordered" evidence="19">
    <location>
        <begin position="2318"/>
        <end position="2369"/>
    </location>
</feature>
<keyword evidence="3 16" id="KW-0808">Transferase</keyword>
<feature type="compositionally biased region" description="Low complexity" evidence="19">
    <location>
        <begin position="635"/>
        <end position="651"/>
    </location>
</feature>
<dbReference type="InterPro" id="IPR003888">
    <property type="entry name" value="FYrich_N"/>
</dbReference>
<dbReference type="InterPro" id="IPR001214">
    <property type="entry name" value="SET_dom"/>
</dbReference>
<feature type="compositionally biased region" description="Pro residues" evidence="19">
    <location>
        <begin position="652"/>
        <end position="663"/>
    </location>
</feature>
<dbReference type="SMART" id="SM00249">
    <property type="entry name" value="PHD"/>
    <property type="match status" value="4"/>
</dbReference>
<feature type="compositionally biased region" description="Basic residues" evidence="19">
    <location>
        <begin position="2864"/>
        <end position="2873"/>
    </location>
</feature>
<dbReference type="PROSITE" id="PS50868">
    <property type="entry name" value="POST_SET"/>
    <property type="match status" value="1"/>
</dbReference>
<evidence type="ECO:0000256" key="12">
    <source>
        <dbReference type="ARBA" id="ARBA00023125"/>
    </source>
</evidence>
<organism evidence="26 27">
    <name type="scientific">Huso huso</name>
    <name type="common">Beluga</name>
    <name type="synonym">Acipenser huso</name>
    <dbReference type="NCBI Taxonomy" id="61971"/>
    <lineage>
        <taxon>Eukaryota</taxon>
        <taxon>Metazoa</taxon>
        <taxon>Chordata</taxon>
        <taxon>Craniata</taxon>
        <taxon>Vertebrata</taxon>
        <taxon>Euteleostomi</taxon>
        <taxon>Actinopterygii</taxon>
        <taxon>Chondrostei</taxon>
        <taxon>Acipenseriformes</taxon>
        <taxon>Acipenseridae</taxon>
        <taxon>Huso</taxon>
    </lineage>
</organism>
<proteinExistence type="inferred from homology"/>